<dbReference type="AlphaFoldDB" id="A0A9J5YV57"/>
<sequence>MLIVMLNFEVGLTMGYKMTKLKLERIQLIRRRRWRCEPAGSRIGGTDANDDDAQQLSNMVKVALVV</sequence>
<comment type="caution">
    <text evidence="1">The sequence shown here is derived from an EMBL/GenBank/DDBJ whole genome shotgun (WGS) entry which is preliminary data.</text>
</comment>
<keyword evidence="2" id="KW-1185">Reference proteome</keyword>
<evidence type="ECO:0000313" key="1">
    <source>
        <dbReference type="EMBL" id="KAG5604282.1"/>
    </source>
</evidence>
<accession>A0A9J5YV57</accession>
<dbReference type="EMBL" id="JACXVP010000005">
    <property type="protein sequence ID" value="KAG5604282.1"/>
    <property type="molecule type" value="Genomic_DNA"/>
</dbReference>
<dbReference type="Proteomes" id="UP000824120">
    <property type="component" value="Chromosome 5"/>
</dbReference>
<protein>
    <submittedName>
        <fullName evidence="1">Uncharacterized protein</fullName>
    </submittedName>
</protein>
<proteinExistence type="predicted"/>
<organism evidence="1 2">
    <name type="scientific">Solanum commersonii</name>
    <name type="common">Commerson's wild potato</name>
    <name type="synonym">Commerson's nightshade</name>
    <dbReference type="NCBI Taxonomy" id="4109"/>
    <lineage>
        <taxon>Eukaryota</taxon>
        <taxon>Viridiplantae</taxon>
        <taxon>Streptophyta</taxon>
        <taxon>Embryophyta</taxon>
        <taxon>Tracheophyta</taxon>
        <taxon>Spermatophyta</taxon>
        <taxon>Magnoliopsida</taxon>
        <taxon>eudicotyledons</taxon>
        <taxon>Gunneridae</taxon>
        <taxon>Pentapetalae</taxon>
        <taxon>asterids</taxon>
        <taxon>lamiids</taxon>
        <taxon>Solanales</taxon>
        <taxon>Solanaceae</taxon>
        <taxon>Solanoideae</taxon>
        <taxon>Solaneae</taxon>
        <taxon>Solanum</taxon>
    </lineage>
</organism>
<name>A0A9J5YV57_SOLCO</name>
<reference evidence="1 2" key="1">
    <citation type="submission" date="2020-09" db="EMBL/GenBank/DDBJ databases">
        <title>De no assembly of potato wild relative species, Solanum commersonii.</title>
        <authorList>
            <person name="Cho K."/>
        </authorList>
    </citation>
    <scope>NUCLEOTIDE SEQUENCE [LARGE SCALE GENOMIC DNA]</scope>
    <source>
        <strain evidence="1">LZ3.2</strain>
        <tissue evidence="1">Leaf</tissue>
    </source>
</reference>
<gene>
    <name evidence="1" type="ORF">H5410_025774</name>
</gene>
<evidence type="ECO:0000313" key="2">
    <source>
        <dbReference type="Proteomes" id="UP000824120"/>
    </source>
</evidence>